<dbReference type="PANTHER" id="PTHR40094">
    <property type="entry name" value="ALPHA-2-MACROGLOBULIN HOMOLOG"/>
    <property type="match status" value="1"/>
</dbReference>
<accession>A0ABX7BRZ5</accession>
<protein>
    <submittedName>
        <fullName evidence="7">Alpha-2-macroglobulin family protein</fullName>
    </submittedName>
</protein>
<evidence type="ECO:0000259" key="6">
    <source>
        <dbReference type="PROSITE" id="PS50948"/>
    </source>
</evidence>
<dbReference type="InterPro" id="IPR000177">
    <property type="entry name" value="Apple"/>
</dbReference>
<dbReference type="InterPro" id="IPR003609">
    <property type="entry name" value="Pan_app"/>
</dbReference>
<dbReference type="Pfam" id="PF00207">
    <property type="entry name" value="A2M"/>
    <property type="match status" value="1"/>
</dbReference>
<organism evidence="7 8">
    <name type="scientific">Devosia oryziradicis</name>
    <dbReference type="NCBI Taxonomy" id="2801335"/>
    <lineage>
        <taxon>Bacteria</taxon>
        <taxon>Pseudomonadati</taxon>
        <taxon>Pseudomonadota</taxon>
        <taxon>Alphaproteobacteria</taxon>
        <taxon>Hyphomicrobiales</taxon>
        <taxon>Devosiaceae</taxon>
        <taxon>Devosia</taxon>
    </lineage>
</organism>
<dbReference type="Gene3D" id="1.50.10.20">
    <property type="match status" value="1"/>
</dbReference>
<dbReference type="InterPro" id="IPR021868">
    <property type="entry name" value="Alpha_2_Macroglob_MG3"/>
</dbReference>
<dbReference type="Pfam" id="PF17962">
    <property type="entry name" value="bMG6"/>
    <property type="match status" value="1"/>
</dbReference>
<dbReference type="Gene3D" id="2.60.40.1930">
    <property type="match status" value="1"/>
</dbReference>
<feature type="signal peptide" evidence="5">
    <location>
        <begin position="1"/>
        <end position="25"/>
    </location>
</feature>
<evidence type="ECO:0000313" key="8">
    <source>
        <dbReference type="Proteomes" id="UP000595460"/>
    </source>
</evidence>
<sequence>MLQVAGKLRALGLALLLAMVAPAMAADHKITLLEDADLPGFDYSIIRDTDLDSCSAACADDNICRAFTFNPQAKWCFLKGTAGEPTEFAGATSGRISRAPSPAVTDAVRQAELPFPAQGIIDTARSFAAGLPESDAPPPKVTYAGLVESAEEAVAADNFAAAIVAYKQALAINANDRAVWQALAQAALTQAEAVAGQSDGDGGSSLAYLATSAAMNAFLRSTEVQDRADALAALANAMEYREMWREVIASYRLSLELAANDAVEAHLDEVVAQHGFRVTDHVVDADAASPRICAVFSESLPYSTTDLSAYVVVADMPQASVEAEDQQVCVDGLLHGSRYSIRLRAGLPSVDGEALLKDVVLDVYVPDRSPFVGFANDAYVMPAGLGGGLPITSVNADVAQVMIYRVGDRSIATAVRDGIFQGSLTEYDAEDIADRVGEEVWKGEVDLARGEANELTTTAIPVAETIGQMEAGAYVITAKIKDENSEYWDSVATQWFIVTDIGLTTISGDDGVHAFVRGLDDAQPIAGASVRLVARNNEILGEATTDADGRAIFAPGLARGEGGRAPQLLVAETGDGDYAFLDLSRPAFDLTDRGVEGRPSPGPLDVFATTERGVYRPGETVYLTALLRDERAEAVTGLPLTLEVERPDGVVASKQVLNDRGAGGYFVALPMVEEAMRGSWTARLYADPEGEALSSTSFLVEDFEPERLAFDVTAPEGPMAIGEVTPVDVAAKYLYGATAPNLAVEADAIISPRTTLDAFPGYTFGRVDDTAETSREPLGLVGTTDEAGNAVAEIVLPEPYATTRPLEAQVLLRLVDSNGRTIERSISRPVLATVDRIGIKPTFDDASGLAEGSQASFDIVAVSPEGEAIAKTGLNWTISRIDTNYQWYRNGSTWQWEAITTSREIATGTVDTPEGGPVTIGANVDWGLYRVEVESTGDNPTSSSYEFYAGYYYAEAGSDTPDTLQVALDKSAYKVGDTAQLKLDPQFAGTALVMVVDNRVIAMEAVEVPEGGTTVPLEVTEEWGPGAYVTAILYRPSDAAEKRMPSRALGLAFADVEPGDRKLDVSLDAPEVTLPRQSFTTTVELGNLAAGQKAYVAVAAVDLGILNLTNFKTPDPDGWYFGQRQLGMEVRDLYGSLIDPTQGLAGAMRSGGDGESSRTGTPPATSVLVALHSGIVEVDAEGKATITFDMPDFSGTVRVMAMAWTDTAVGHASADVIVRDPVVVTLSPPRFLRVGDESRLLVEINNIDGESGTYGVSLATGNGIATPAEDTEVELEKGNRTALELNLNGMQIGDWPVVLTITAPDGSTQTKELLLGVRPTSAPITTSRMVPIKAGETVTIGPDYFDSYMANTGAMTLAIGPIARLDVPGLLLALDRYPYGCAEQLSSRALPLLYLNDVAKLLGIAEDDKLNQTVIDTIANLLSKQSSAGGFGLWGPFDGGDLWLDGFVTDFLLRAKAAGYEVPEQAMTMAFDNLANQLSYAADFENGGEDIAYALYDLARAGRVSMGDLRYYHEARLNAFGSALAQAQLGAALSLYGDPTRANSAFAAAVAKLSEPDNARRYRADYGTRMRDLAGVLALAAEFKPEGVDLTDLANQLAKLRDRAKYTSTQEDSWTLLAAAALGASATDGSVTLDGEALTGQVYRRYDQAGFEAVEVANTGAIDTEAKVTVTGFPVEPPPESSNGFTITREYYLPDGTPIDPQAAPIAQNERLVVVIRVRPQNLGSGQYMVADPLPAGFEIENPDLSAGSGVADFSWLTLDSATHVESRTDQYVAAFRYYDSTSTFTTAYMARAVSPGTFVLPGATVEDMYRPEFRANTAAGAIEVTPTGP</sequence>
<gene>
    <name evidence="7" type="ORF">JI749_09700</name>
</gene>
<dbReference type="PIRSF" id="PIRSF038980">
    <property type="entry name" value="A2M_bac"/>
    <property type="match status" value="1"/>
</dbReference>
<dbReference type="PANTHER" id="PTHR40094:SF1">
    <property type="entry name" value="UBIQUITIN DOMAIN-CONTAINING PROTEIN"/>
    <property type="match status" value="1"/>
</dbReference>
<dbReference type="Pfam" id="PF00024">
    <property type="entry name" value="PAN_1"/>
    <property type="match status" value="1"/>
</dbReference>
<dbReference type="SMART" id="SM01360">
    <property type="entry name" value="A2M"/>
    <property type="match status" value="1"/>
</dbReference>
<dbReference type="SMART" id="SM00223">
    <property type="entry name" value="APPLE"/>
    <property type="match status" value="1"/>
</dbReference>
<dbReference type="RefSeq" id="WP_201652761.1">
    <property type="nucleotide sequence ID" value="NZ_CP068047.1"/>
</dbReference>
<dbReference type="Proteomes" id="UP000595460">
    <property type="component" value="Chromosome"/>
</dbReference>
<dbReference type="InterPro" id="IPR047565">
    <property type="entry name" value="Alpha-macroglob_thiol-ester_cl"/>
</dbReference>
<dbReference type="InterPro" id="IPR049120">
    <property type="entry name" value="A2M_bMG2"/>
</dbReference>
<name>A0ABX7BRZ5_9HYPH</name>
<evidence type="ECO:0000256" key="2">
    <source>
        <dbReference type="ARBA" id="ARBA00022729"/>
    </source>
</evidence>
<evidence type="ECO:0000256" key="5">
    <source>
        <dbReference type="SAM" id="SignalP"/>
    </source>
</evidence>
<dbReference type="CDD" id="cd01100">
    <property type="entry name" value="APPLE_Factor_XI_like"/>
    <property type="match status" value="1"/>
</dbReference>
<dbReference type="EMBL" id="CP068047">
    <property type="protein sequence ID" value="QQR34665.1"/>
    <property type="molecule type" value="Genomic_DNA"/>
</dbReference>
<evidence type="ECO:0000256" key="3">
    <source>
        <dbReference type="ARBA" id="ARBA00022737"/>
    </source>
</evidence>
<dbReference type="Pfam" id="PF21142">
    <property type="entry name" value="A2M_bMG2"/>
    <property type="match status" value="1"/>
</dbReference>
<dbReference type="Pfam" id="PF17972">
    <property type="entry name" value="bMG5"/>
    <property type="match status" value="1"/>
</dbReference>
<keyword evidence="8" id="KW-1185">Reference proteome</keyword>
<comment type="similarity">
    <text evidence="1">Belongs to the protease inhibitor I39 (alpha-2-macroglobulin) family. Bacterial alpha-2-macroglobulin subfamily.</text>
</comment>
<feature type="domain" description="Apple" evidence="6">
    <location>
        <begin position="25"/>
        <end position="103"/>
    </location>
</feature>
<reference evidence="7 8" key="1">
    <citation type="submission" date="2021-01" db="EMBL/GenBank/DDBJ databases">
        <title>Genome seq and assembly of Devosia sp. G19.</title>
        <authorList>
            <person name="Chhetri G."/>
        </authorList>
    </citation>
    <scope>NUCLEOTIDE SEQUENCE [LARGE SCALE GENOMIC DNA]</scope>
    <source>
        <strain evidence="7 8">G19</strain>
    </source>
</reference>
<dbReference type="SUPFAM" id="SSF48239">
    <property type="entry name" value="Terpenoid cyclases/Protein prenyltransferases"/>
    <property type="match status" value="1"/>
</dbReference>
<dbReference type="SMART" id="SM01359">
    <property type="entry name" value="A2M_N_2"/>
    <property type="match status" value="1"/>
</dbReference>
<keyword evidence="2 5" id="KW-0732">Signal</keyword>
<dbReference type="SMART" id="SM01419">
    <property type="entry name" value="Thiol-ester_cl"/>
    <property type="match status" value="1"/>
</dbReference>
<dbReference type="SUPFAM" id="SSF48452">
    <property type="entry name" value="TPR-like"/>
    <property type="match status" value="1"/>
</dbReference>
<dbReference type="InterPro" id="IPR011625">
    <property type="entry name" value="A2M_N_BRD"/>
</dbReference>
<dbReference type="InterPro" id="IPR002890">
    <property type="entry name" value="MG2"/>
</dbReference>
<dbReference type="Gene3D" id="3.50.4.10">
    <property type="entry name" value="Hepatocyte Growth Factor"/>
    <property type="match status" value="1"/>
</dbReference>
<dbReference type="InterPro" id="IPR011990">
    <property type="entry name" value="TPR-like_helical_dom_sf"/>
</dbReference>
<dbReference type="InterPro" id="IPR041203">
    <property type="entry name" value="Bact_A2M_MG5"/>
</dbReference>
<evidence type="ECO:0000313" key="7">
    <source>
        <dbReference type="EMBL" id="QQR34665.1"/>
    </source>
</evidence>
<dbReference type="PROSITE" id="PS50948">
    <property type="entry name" value="PAN"/>
    <property type="match status" value="1"/>
</dbReference>
<keyword evidence="4" id="KW-1015">Disulfide bond</keyword>
<dbReference type="InterPro" id="IPR051802">
    <property type="entry name" value="YfhM-like"/>
</dbReference>
<dbReference type="InterPro" id="IPR041246">
    <property type="entry name" value="Bact_MG10"/>
</dbReference>
<dbReference type="Gene3D" id="1.25.40.10">
    <property type="entry name" value="Tetratricopeptide repeat domain"/>
    <property type="match status" value="1"/>
</dbReference>
<keyword evidence="3" id="KW-0677">Repeat</keyword>
<dbReference type="InterPro" id="IPR026284">
    <property type="entry name" value="A2MG_proteobact"/>
</dbReference>
<dbReference type="SUPFAM" id="SSF57414">
    <property type="entry name" value="Hairpin loop containing domain-like"/>
    <property type="match status" value="1"/>
</dbReference>
<dbReference type="InterPro" id="IPR001599">
    <property type="entry name" value="Macroglobln_a2"/>
</dbReference>
<dbReference type="Pfam" id="PF01835">
    <property type="entry name" value="MG2"/>
    <property type="match status" value="1"/>
</dbReference>
<evidence type="ECO:0000256" key="4">
    <source>
        <dbReference type="ARBA" id="ARBA00023157"/>
    </source>
</evidence>
<dbReference type="InterPro" id="IPR008930">
    <property type="entry name" value="Terpenoid_cyclase/PrenylTrfase"/>
</dbReference>
<evidence type="ECO:0000256" key="1">
    <source>
        <dbReference type="ARBA" id="ARBA00010556"/>
    </source>
</evidence>
<dbReference type="Pfam" id="PF07703">
    <property type="entry name" value="A2M_BRD"/>
    <property type="match status" value="1"/>
</dbReference>
<feature type="chain" id="PRO_5046405119" evidence="5">
    <location>
        <begin position="26"/>
        <end position="1830"/>
    </location>
</feature>
<proteinExistence type="inferred from homology"/>
<dbReference type="InterPro" id="IPR041462">
    <property type="entry name" value="Bact_A2M_MG6"/>
</dbReference>
<dbReference type="CDD" id="cd02891">
    <property type="entry name" value="A2M_like"/>
    <property type="match status" value="1"/>
</dbReference>
<dbReference type="Pfam" id="PF17973">
    <property type="entry name" value="bMG10"/>
    <property type="match status" value="1"/>
</dbReference>
<dbReference type="Pfam" id="PF11974">
    <property type="entry name" value="bMG3"/>
    <property type="match status" value="1"/>
</dbReference>